<dbReference type="Gene3D" id="3.30.565.10">
    <property type="entry name" value="Histidine kinase-like ATPase, C-terminal domain"/>
    <property type="match status" value="1"/>
</dbReference>
<comment type="cofactor">
    <cofactor evidence="1">
        <name>Mg(2+)</name>
        <dbReference type="ChEBI" id="CHEBI:18420"/>
    </cofactor>
</comment>
<protein>
    <submittedName>
        <fullName evidence="13">GAF domain-containing protein</fullName>
    </submittedName>
</protein>
<feature type="domain" description="GAF" evidence="11">
    <location>
        <begin position="53"/>
        <end position="204"/>
    </location>
</feature>
<evidence type="ECO:0000313" key="14">
    <source>
        <dbReference type="Proteomes" id="UP000481583"/>
    </source>
</evidence>
<keyword evidence="6" id="KW-0479">Metal-binding</keyword>
<keyword evidence="3" id="KW-0963">Cytoplasm</keyword>
<comment type="caution">
    <text evidence="13">The sequence shown here is derived from an EMBL/GenBank/DDBJ whole genome shotgun (WGS) entry which is preliminary data.</text>
</comment>
<accession>A0A6G4TRR5</accession>
<dbReference type="Pfam" id="PF13185">
    <property type="entry name" value="GAF_2"/>
    <property type="match status" value="2"/>
</dbReference>
<dbReference type="GO" id="GO:0046983">
    <property type="term" value="F:protein dimerization activity"/>
    <property type="evidence" value="ECO:0007669"/>
    <property type="project" value="InterPro"/>
</dbReference>
<dbReference type="SUPFAM" id="SSF55781">
    <property type="entry name" value="GAF domain-like"/>
    <property type="match status" value="2"/>
</dbReference>
<keyword evidence="8" id="KW-0460">Magnesium</keyword>
<proteinExistence type="predicted"/>
<dbReference type="GO" id="GO:0000287">
    <property type="term" value="F:magnesium ion binding"/>
    <property type="evidence" value="ECO:0007669"/>
    <property type="project" value="UniProtKB-ARBA"/>
</dbReference>
<comment type="cofactor">
    <cofactor evidence="2">
        <name>heme</name>
        <dbReference type="ChEBI" id="CHEBI:30413"/>
    </cofactor>
</comment>
<dbReference type="GO" id="GO:0019825">
    <property type="term" value="F:oxygen binding"/>
    <property type="evidence" value="ECO:0007669"/>
    <property type="project" value="UniProtKB-ARBA"/>
</dbReference>
<evidence type="ECO:0000256" key="1">
    <source>
        <dbReference type="ARBA" id="ARBA00001946"/>
    </source>
</evidence>
<evidence type="ECO:0000256" key="5">
    <source>
        <dbReference type="ARBA" id="ARBA00022679"/>
    </source>
</evidence>
<feature type="domain" description="GAF" evidence="11">
    <location>
        <begin position="225"/>
        <end position="371"/>
    </location>
</feature>
<dbReference type="PANTHER" id="PTHR24421:SF56">
    <property type="entry name" value="OXYGEN SENSOR HISTIDINE KINASE RESPONSE REGULATOR DOST"/>
    <property type="match status" value="1"/>
</dbReference>
<dbReference type="SMART" id="SM00065">
    <property type="entry name" value="GAF"/>
    <property type="match status" value="2"/>
</dbReference>
<dbReference type="AlphaFoldDB" id="A0A6G4TRR5"/>
<evidence type="ECO:0000256" key="4">
    <source>
        <dbReference type="ARBA" id="ARBA00022553"/>
    </source>
</evidence>
<dbReference type="GO" id="GO:0005524">
    <property type="term" value="F:ATP binding"/>
    <property type="evidence" value="ECO:0007669"/>
    <property type="project" value="UniProtKB-ARBA"/>
</dbReference>
<dbReference type="InterPro" id="IPR029016">
    <property type="entry name" value="GAF-like_dom_sf"/>
</dbReference>
<dbReference type="Gene3D" id="3.30.450.40">
    <property type="match status" value="2"/>
</dbReference>
<evidence type="ECO:0000256" key="2">
    <source>
        <dbReference type="ARBA" id="ARBA00001971"/>
    </source>
</evidence>
<dbReference type="Proteomes" id="UP000481583">
    <property type="component" value="Unassembled WGS sequence"/>
</dbReference>
<dbReference type="Pfam" id="PF02518">
    <property type="entry name" value="HATPase_c"/>
    <property type="match status" value="1"/>
</dbReference>
<evidence type="ECO:0000256" key="9">
    <source>
        <dbReference type="ARBA" id="ARBA00023004"/>
    </source>
</evidence>
<keyword evidence="10" id="KW-0902">Two-component regulatory system</keyword>
<evidence type="ECO:0000256" key="10">
    <source>
        <dbReference type="ARBA" id="ARBA00023012"/>
    </source>
</evidence>
<reference evidence="13 14" key="1">
    <citation type="submission" date="2020-02" db="EMBL/GenBank/DDBJ databases">
        <title>Whole-genome analyses of novel actinobacteria.</title>
        <authorList>
            <person name="Sahin N."/>
        </authorList>
    </citation>
    <scope>NUCLEOTIDE SEQUENCE [LARGE SCALE GENOMIC DNA]</scope>
    <source>
        <strain evidence="13 14">A7024</strain>
    </source>
</reference>
<keyword evidence="4" id="KW-0597">Phosphoprotein</keyword>
<evidence type="ECO:0000256" key="6">
    <source>
        <dbReference type="ARBA" id="ARBA00022723"/>
    </source>
</evidence>
<dbReference type="PANTHER" id="PTHR24421">
    <property type="entry name" value="NITRATE/NITRITE SENSOR PROTEIN NARX-RELATED"/>
    <property type="match status" value="1"/>
</dbReference>
<dbReference type="Pfam" id="PF07730">
    <property type="entry name" value="HisKA_3"/>
    <property type="match status" value="1"/>
</dbReference>
<dbReference type="Gene3D" id="1.20.5.1930">
    <property type="match status" value="1"/>
</dbReference>
<evidence type="ECO:0000259" key="11">
    <source>
        <dbReference type="SMART" id="SM00065"/>
    </source>
</evidence>
<sequence length="583" mass="62762">MPPDSARGARREPRLPLDELVDELQVRLDEVRGAHGRLHHLLEAVMSVGRDLELPQVLRRIVEAAVELVDAEYGALGVIGESHEEKQLLSHFLPVGIGREQIAAIGDHPCGRGILGVLIRHPEPLRLRELSEHPGSYGFPPHHPPMRSFLGAPIRVRDEVFGNLYLTEKRGAKEFDREDESVLSTLATAAGVAIENARLYEESRWRQRWMAASAEVTSMLLSGAEQQEVLALIVDRAKGQLGADLGAISVPENDRQLRVALAAGAGAEVYQSHAIPLTGTLTGLAFTRGELERSDDVQSDARTLGSVLREVGMGAMVAVPIGTEAGRRGVLMLARLPDKPAFTHEETAPLQGFAAQAGLALELADRRRDAEQIAVYEDRDRIARDLHDLAIQRLFATGMTLQSALRLQSSAAGEEKLLRAVRDLDDTIKIVRTTIFGLRAHDAGTASDGLRVRVMRQIEGATESLGFSPALRTEGLLDVNVPRHVADHAVAVLGEALTNAARHAQADAVDVHVVCGAEDLSLTVSDNGVGMPADGRRSGLANLEHRARELGGALDVDAPPGGGTRLTWRVPLRPDSAGPNGPG</sequence>
<dbReference type="SMART" id="SM00387">
    <property type="entry name" value="HATPase_c"/>
    <property type="match status" value="1"/>
</dbReference>
<keyword evidence="7" id="KW-0418">Kinase</keyword>
<dbReference type="GO" id="GO:0019826">
    <property type="term" value="F:oxygen sensor activity"/>
    <property type="evidence" value="ECO:0007669"/>
    <property type="project" value="UniProtKB-ARBA"/>
</dbReference>
<keyword evidence="14" id="KW-1185">Reference proteome</keyword>
<feature type="domain" description="Histidine kinase/HSP90-like ATPase" evidence="12">
    <location>
        <begin position="484"/>
        <end position="574"/>
    </location>
</feature>
<dbReference type="GO" id="GO:0020037">
    <property type="term" value="F:heme binding"/>
    <property type="evidence" value="ECO:0007669"/>
    <property type="project" value="UniProtKB-ARBA"/>
</dbReference>
<gene>
    <name evidence="13" type="ORF">G5C51_00960</name>
</gene>
<evidence type="ECO:0000256" key="8">
    <source>
        <dbReference type="ARBA" id="ARBA00022842"/>
    </source>
</evidence>
<dbReference type="GO" id="GO:0000155">
    <property type="term" value="F:phosphorelay sensor kinase activity"/>
    <property type="evidence" value="ECO:0007669"/>
    <property type="project" value="InterPro"/>
</dbReference>
<organism evidence="13 14">
    <name type="scientific">Streptomyces coryli</name>
    <dbReference type="NCBI Taxonomy" id="1128680"/>
    <lineage>
        <taxon>Bacteria</taxon>
        <taxon>Bacillati</taxon>
        <taxon>Actinomycetota</taxon>
        <taxon>Actinomycetes</taxon>
        <taxon>Kitasatosporales</taxon>
        <taxon>Streptomycetaceae</taxon>
        <taxon>Streptomyces</taxon>
    </lineage>
</organism>
<evidence type="ECO:0000256" key="3">
    <source>
        <dbReference type="ARBA" id="ARBA00022490"/>
    </source>
</evidence>
<dbReference type="SUPFAM" id="SSF55874">
    <property type="entry name" value="ATPase domain of HSP90 chaperone/DNA topoisomerase II/histidine kinase"/>
    <property type="match status" value="1"/>
</dbReference>
<name>A0A6G4TRR5_9ACTN</name>
<dbReference type="InterPro" id="IPR011712">
    <property type="entry name" value="Sig_transdc_His_kin_sub3_dim/P"/>
</dbReference>
<keyword evidence="9" id="KW-0408">Iron</keyword>
<dbReference type="CDD" id="cd16917">
    <property type="entry name" value="HATPase_UhpB-NarQ-NarX-like"/>
    <property type="match status" value="1"/>
</dbReference>
<evidence type="ECO:0000256" key="7">
    <source>
        <dbReference type="ARBA" id="ARBA00022777"/>
    </source>
</evidence>
<dbReference type="EMBL" id="JAAKZV010000002">
    <property type="protein sequence ID" value="NGN62482.1"/>
    <property type="molecule type" value="Genomic_DNA"/>
</dbReference>
<dbReference type="InterPro" id="IPR036890">
    <property type="entry name" value="HATPase_C_sf"/>
</dbReference>
<dbReference type="InterPro" id="IPR003018">
    <property type="entry name" value="GAF"/>
</dbReference>
<dbReference type="GO" id="GO:0070025">
    <property type="term" value="F:carbon monoxide binding"/>
    <property type="evidence" value="ECO:0007669"/>
    <property type="project" value="UniProtKB-ARBA"/>
</dbReference>
<evidence type="ECO:0000259" key="12">
    <source>
        <dbReference type="SMART" id="SM00387"/>
    </source>
</evidence>
<dbReference type="GO" id="GO:0070026">
    <property type="term" value="F:nitric oxide binding"/>
    <property type="evidence" value="ECO:0007669"/>
    <property type="project" value="UniProtKB-ARBA"/>
</dbReference>
<dbReference type="GO" id="GO:0016020">
    <property type="term" value="C:membrane"/>
    <property type="evidence" value="ECO:0007669"/>
    <property type="project" value="InterPro"/>
</dbReference>
<keyword evidence="5" id="KW-0808">Transferase</keyword>
<dbReference type="FunFam" id="3.30.450.40:FF:000052">
    <property type="entry name" value="Oxygen sensor histidine kinase response regulator DevS/DosS"/>
    <property type="match status" value="1"/>
</dbReference>
<dbReference type="RefSeq" id="WP_165229887.1">
    <property type="nucleotide sequence ID" value="NZ_JAAKZV010000002.1"/>
</dbReference>
<dbReference type="InterPro" id="IPR050482">
    <property type="entry name" value="Sensor_HK_TwoCompSys"/>
</dbReference>
<dbReference type="GO" id="GO:0070483">
    <property type="term" value="P:detection of hypoxia"/>
    <property type="evidence" value="ECO:0007669"/>
    <property type="project" value="UniProtKB-ARBA"/>
</dbReference>
<dbReference type="InterPro" id="IPR003594">
    <property type="entry name" value="HATPase_dom"/>
</dbReference>
<evidence type="ECO:0000313" key="13">
    <source>
        <dbReference type="EMBL" id="NGN62482.1"/>
    </source>
</evidence>